<organism evidence="2 3">
    <name type="scientific">Algoriphagus marincola HL-49</name>
    <dbReference type="NCBI Taxonomy" id="1305737"/>
    <lineage>
        <taxon>Bacteria</taxon>
        <taxon>Pseudomonadati</taxon>
        <taxon>Bacteroidota</taxon>
        <taxon>Cytophagia</taxon>
        <taxon>Cytophagales</taxon>
        <taxon>Cyclobacteriaceae</taxon>
        <taxon>Algoriphagus</taxon>
    </lineage>
</organism>
<dbReference type="eggNOG" id="ENOG50304IU">
    <property type="taxonomic scope" value="Bacteria"/>
</dbReference>
<sequence length="215" mass="24996">MTSSANPLAQRIQALLDFDKRLYFLLLVLLFILIQYLTNTLIIEAIPDSQNLGNSGALTYFYIFNSLGYLATPILLLFKFTLISFLIWIASFALGYKVPYKELWKFALVAETIFLLPELLRFLIYLNPSQAASYLEIELNRPFSMLSFVGFDQVEKKYLYPLATINIFEIIYGAAWVFGFLSISRRSISESIWVILLGYFFPLAIYLVWYIMVYR</sequence>
<gene>
    <name evidence="2" type="ORF">HLUCCX10_16855</name>
</gene>
<protein>
    <recommendedName>
        <fullName evidence="4">Sulfate ABC transporter permease</fullName>
    </recommendedName>
</protein>
<feature type="transmembrane region" description="Helical" evidence="1">
    <location>
        <begin position="106"/>
        <end position="126"/>
    </location>
</feature>
<keyword evidence="1" id="KW-0812">Transmembrane</keyword>
<evidence type="ECO:0000256" key="1">
    <source>
        <dbReference type="SAM" id="Phobius"/>
    </source>
</evidence>
<comment type="caution">
    <text evidence="2">The sequence shown here is derived from an EMBL/GenBank/DDBJ whole genome shotgun (WGS) entry which is preliminary data.</text>
</comment>
<dbReference type="OrthoDB" id="825516at2"/>
<dbReference type="Proteomes" id="UP000050421">
    <property type="component" value="Unassembled WGS sequence"/>
</dbReference>
<feature type="transmembrane region" description="Helical" evidence="1">
    <location>
        <begin position="21"/>
        <end position="46"/>
    </location>
</feature>
<dbReference type="PATRIC" id="fig|1305737.6.peg.385"/>
<feature type="transmembrane region" description="Helical" evidence="1">
    <location>
        <begin position="66"/>
        <end position="94"/>
    </location>
</feature>
<feature type="transmembrane region" description="Helical" evidence="1">
    <location>
        <begin position="158"/>
        <end position="181"/>
    </location>
</feature>
<keyword evidence="1" id="KW-0472">Membrane</keyword>
<dbReference type="AlphaFoldDB" id="A0A0P7X2I2"/>
<evidence type="ECO:0000313" key="3">
    <source>
        <dbReference type="Proteomes" id="UP000050421"/>
    </source>
</evidence>
<evidence type="ECO:0008006" key="4">
    <source>
        <dbReference type="Google" id="ProtNLM"/>
    </source>
</evidence>
<reference evidence="2 3" key="1">
    <citation type="submission" date="2015-09" db="EMBL/GenBank/DDBJ databases">
        <title>Identification and resolution of microdiversity through metagenomic sequencing of parallel consortia.</title>
        <authorList>
            <person name="Nelson W.C."/>
            <person name="Romine M.F."/>
            <person name="Lindemann S.R."/>
        </authorList>
    </citation>
    <scope>NUCLEOTIDE SEQUENCE [LARGE SCALE GENOMIC DNA]</scope>
    <source>
        <strain evidence="2">HL-49</strain>
    </source>
</reference>
<accession>A0A0P7X2I2</accession>
<keyword evidence="1" id="KW-1133">Transmembrane helix</keyword>
<evidence type="ECO:0000313" key="2">
    <source>
        <dbReference type="EMBL" id="KPQ08880.1"/>
    </source>
</evidence>
<proteinExistence type="predicted"/>
<dbReference type="EMBL" id="LJXT01000155">
    <property type="protein sequence ID" value="KPQ08880.1"/>
    <property type="molecule type" value="Genomic_DNA"/>
</dbReference>
<name>A0A0P7X2I2_9BACT</name>
<feature type="transmembrane region" description="Helical" evidence="1">
    <location>
        <begin position="193"/>
        <end position="212"/>
    </location>
</feature>